<dbReference type="Proteomes" id="UP001176941">
    <property type="component" value="Chromosome 28"/>
</dbReference>
<reference evidence="2" key="1">
    <citation type="submission" date="2023-04" db="EMBL/GenBank/DDBJ databases">
        <authorList>
            <consortium name="ELIXIR-Norway"/>
        </authorList>
    </citation>
    <scope>NUCLEOTIDE SEQUENCE [LARGE SCALE GENOMIC DNA]</scope>
</reference>
<evidence type="ECO:0000313" key="2">
    <source>
        <dbReference type="EMBL" id="CAI9168220.1"/>
    </source>
</evidence>
<keyword evidence="3" id="KW-1185">Reference proteome</keyword>
<evidence type="ECO:0000313" key="3">
    <source>
        <dbReference type="Proteomes" id="UP001176941"/>
    </source>
</evidence>
<feature type="region of interest" description="Disordered" evidence="1">
    <location>
        <begin position="1"/>
        <end position="85"/>
    </location>
</feature>
<gene>
    <name evidence="2" type="ORF">MRATA1EN1_LOCUS17182</name>
</gene>
<proteinExistence type="predicted"/>
<dbReference type="EMBL" id="OX459964">
    <property type="protein sequence ID" value="CAI9168220.1"/>
    <property type="molecule type" value="Genomic_DNA"/>
</dbReference>
<feature type="region of interest" description="Disordered" evidence="1">
    <location>
        <begin position="100"/>
        <end position="120"/>
    </location>
</feature>
<protein>
    <submittedName>
        <fullName evidence="2">Uncharacterized protein</fullName>
    </submittedName>
</protein>
<accession>A0ABN8Z325</accession>
<evidence type="ECO:0000256" key="1">
    <source>
        <dbReference type="SAM" id="MobiDB-lite"/>
    </source>
</evidence>
<sequence>MRFWHRAQFSPGVSAERSKPGEAQSARAKACWASGQGRHRGGGGALMPEDSPSVSPQCSVAGWKPQAGGRAPKKEKGPQDFPGGPVVKILLSDAGGAGLIPGQGTKIPHASWPQKTQTIL</sequence>
<name>A0ABN8Z325_RANTA</name>
<organism evidence="2 3">
    <name type="scientific">Rangifer tarandus platyrhynchus</name>
    <name type="common">Svalbard reindeer</name>
    <dbReference type="NCBI Taxonomy" id="3082113"/>
    <lineage>
        <taxon>Eukaryota</taxon>
        <taxon>Metazoa</taxon>
        <taxon>Chordata</taxon>
        <taxon>Craniata</taxon>
        <taxon>Vertebrata</taxon>
        <taxon>Euteleostomi</taxon>
        <taxon>Mammalia</taxon>
        <taxon>Eutheria</taxon>
        <taxon>Laurasiatheria</taxon>
        <taxon>Artiodactyla</taxon>
        <taxon>Ruminantia</taxon>
        <taxon>Pecora</taxon>
        <taxon>Cervidae</taxon>
        <taxon>Odocoileinae</taxon>
        <taxon>Rangifer</taxon>
    </lineage>
</organism>